<dbReference type="GO" id="GO:0005634">
    <property type="term" value="C:nucleus"/>
    <property type="evidence" value="ECO:0007669"/>
    <property type="project" value="UniProtKB-SubCell"/>
</dbReference>
<sequence length="315" mass="35670">MFERALAIFDEHEPDRWLKVAAMIPGKTVNDVIKQYKELEEDVCDIEAGRVPVPGYLSSSFTSELVDNSTFDAYRKRPLNNKSADQQRKKGVPWTEEEHSKMDLQIMVHFLSIQGAAFFCFAMKMTVNKFISGCVYFSLKLFLQSLIMINRRFLMGLLKHGKGDWRNISRNFVGSKTPTQVASHAQKYFIRQQLSGLKDKRRPSIHDITTLNLADSTTPSDGDKASSLDQSDVLLPQQKPAGMQKLLIDWDESKDGSVMTFGSTHGDLFESSPYEISSNGLTFQGQNLYAGARHGARIKPRNLVFQLSPPRFQIH</sequence>
<keyword evidence="4" id="KW-0539">Nucleus</keyword>
<proteinExistence type="predicted"/>
<dbReference type="AlphaFoldDB" id="A0A8X7Z7W1"/>
<evidence type="ECO:0000256" key="2">
    <source>
        <dbReference type="ARBA" id="ARBA00023015"/>
    </source>
</evidence>
<organism evidence="7 8">
    <name type="scientific">Populus tomentosa</name>
    <name type="common">Chinese white poplar</name>
    <dbReference type="NCBI Taxonomy" id="118781"/>
    <lineage>
        <taxon>Eukaryota</taxon>
        <taxon>Viridiplantae</taxon>
        <taxon>Streptophyta</taxon>
        <taxon>Embryophyta</taxon>
        <taxon>Tracheophyta</taxon>
        <taxon>Spermatophyta</taxon>
        <taxon>Magnoliopsida</taxon>
        <taxon>eudicotyledons</taxon>
        <taxon>Gunneridae</taxon>
        <taxon>Pentapetalae</taxon>
        <taxon>rosids</taxon>
        <taxon>fabids</taxon>
        <taxon>Malpighiales</taxon>
        <taxon>Salicaceae</taxon>
        <taxon>Saliceae</taxon>
        <taxon>Populus</taxon>
    </lineage>
</organism>
<evidence type="ECO:0000256" key="5">
    <source>
        <dbReference type="SAM" id="MobiDB-lite"/>
    </source>
</evidence>
<dbReference type="FunFam" id="1.10.10.60:FF:000154">
    <property type="entry name" value="Transcription factor SRM1"/>
    <property type="match status" value="1"/>
</dbReference>
<evidence type="ECO:0000313" key="7">
    <source>
        <dbReference type="EMBL" id="KAG6763740.1"/>
    </source>
</evidence>
<dbReference type="Pfam" id="PF00249">
    <property type="entry name" value="Myb_DNA-binding"/>
    <property type="match status" value="1"/>
</dbReference>
<reference evidence="7" key="1">
    <citation type="journal article" date="2020" name="bioRxiv">
        <title>Hybrid origin of Populus tomentosa Carr. identified through genome sequencing and phylogenomic analysis.</title>
        <authorList>
            <person name="An X."/>
            <person name="Gao K."/>
            <person name="Chen Z."/>
            <person name="Li J."/>
            <person name="Yang X."/>
            <person name="Yang X."/>
            <person name="Zhou J."/>
            <person name="Guo T."/>
            <person name="Zhao T."/>
            <person name="Huang S."/>
            <person name="Miao D."/>
            <person name="Khan W.U."/>
            <person name="Rao P."/>
            <person name="Ye M."/>
            <person name="Lei B."/>
            <person name="Liao W."/>
            <person name="Wang J."/>
            <person name="Ji L."/>
            <person name="Li Y."/>
            <person name="Guo B."/>
            <person name="Mustafa N.S."/>
            <person name="Li S."/>
            <person name="Yun Q."/>
            <person name="Keller S.R."/>
            <person name="Mao J."/>
            <person name="Zhang R."/>
            <person name="Strauss S.H."/>
        </authorList>
    </citation>
    <scope>NUCLEOTIDE SEQUENCE</scope>
    <source>
        <strain evidence="7">GM15</strain>
        <tissue evidence="7">Leaf</tissue>
    </source>
</reference>
<dbReference type="InterPro" id="IPR006447">
    <property type="entry name" value="Myb_dom_plants"/>
</dbReference>
<dbReference type="CDD" id="cd00167">
    <property type="entry name" value="SANT"/>
    <property type="match status" value="2"/>
</dbReference>
<evidence type="ECO:0000256" key="4">
    <source>
        <dbReference type="ARBA" id="ARBA00023242"/>
    </source>
</evidence>
<gene>
    <name evidence="7" type="ORF">POTOM_031179</name>
</gene>
<dbReference type="InterPro" id="IPR017930">
    <property type="entry name" value="Myb_dom"/>
</dbReference>
<dbReference type="PANTHER" id="PTHR44042">
    <property type="entry name" value="DUPLICATED HOMEODOMAIN-LIKE SUPERFAMILY PROTEIN-RELATED"/>
    <property type="match status" value="1"/>
</dbReference>
<feature type="region of interest" description="Disordered" evidence="5">
    <location>
        <begin position="212"/>
        <end position="233"/>
    </location>
</feature>
<evidence type="ECO:0000259" key="6">
    <source>
        <dbReference type="PROSITE" id="PS51294"/>
    </source>
</evidence>
<name>A0A8X7Z7W1_POPTO</name>
<dbReference type="Proteomes" id="UP000886885">
    <property type="component" value="Chromosome 8D"/>
</dbReference>
<dbReference type="InterPro" id="IPR001005">
    <property type="entry name" value="SANT/Myb"/>
</dbReference>
<evidence type="ECO:0000313" key="8">
    <source>
        <dbReference type="Proteomes" id="UP000886885"/>
    </source>
</evidence>
<comment type="caution">
    <text evidence="7">The sequence shown here is derived from an EMBL/GenBank/DDBJ whole genome shotgun (WGS) entry which is preliminary data.</text>
</comment>
<keyword evidence="2" id="KW-0805">Transcription regulation</keyword>
<dbReference type="PANTHER" id="PTHR44042:SF6">
    <property type="entry name" value="DUPLICATED HOMEODOMAIN-LIKE SUPERFAMILY PROTEIN"/>
    <property type="match status" value="1"/>
</dbReference>
<dbReference type="GO" id="GO:0003677">
    <property type="term" value="F:DNA binding"/>
    <property type="evidence" value="ECO:0007669"/>
    <property type="project" value="InterPro"/>
</dbReference>
<evidence type="ECO:0000256" key="3">
    <source>
        <dbReference type="ARBA" id="ARBA00023163"/>
    </source>
</evidence>
<comment type="subcellular location">
    <subcellularLocation>
        <location evidence="1">Nucleus</location>
    </subcellularLocation>
</comment>
<feature type="domain" description="HTH myb-type" evidence="6">
    <location>
        <begin position="159"/>
        <end position="193"/>
    </location>
</feature>
<protein>
    <recommendedName>
        <fullName evidence="6">HTH myb-type domain-containing protein</fullName>
    </recommendedName>
</protein>
<dbReference type="NCBIfam" id="TIGR01557">
    <property type="entry name" value="myb_SHAQKYF"/>
    <property type="match status" value="1"/>
</dbReference>
<keyword evidence="3" id="KW-0804">Transcription</keyword>
<evidence type="ECO:0000256" key="1">
    <source>
        <dbReference type="ARBA" id="ARBA00004123"/>
    </source>
</evidence>
<dbReference type="EMBL" id="JAAWWB010000016">
    <property type="protein sequence ID" value="KAG6763740.1"/>
    <property type="molecule type" value="Genomic_DNA"/>
</dbReference>
<dbReference type="PROSITE" id="PS51294">
    <property type="entry name" value="HTH_MYB"/>
    <property type="match status" value="1"/>
</dbReference>
<keyword evidence="8" id="KW-1185">Reference proteome</keyword>
<dbReference type="OrthoDB" id="118550at2759"/>
<accession>A0A8X7Z7W1</accession>